<dbReference type="AlphaFoldDB" id="A0A5B7HVX2"/>
<evidence type="ECO:0000256" key="1">
    <source>
        <dbReference type="SAM" id="MobiDB-lite"/>
    </source>
</evidence>
<dbReference type="EMBL" id="VSRR010037687">
    <property type="protein sequence ID" value="MPC73859.1"/>
    <property type="molecule type" value="Genomic_DNA"/>
</dbReference>
<keyword evidence="3" id="KW-1185">Reference proteome</keyword>
<reference evidence="2 3" key="1">
    <citation type="submission" date="2019-05" db="EMBL/GenBank/DDBJ databases">
        <title>Another draft genome of Portunus trituberculatus and its Hox gene families provides insights of decapod evolution.</title>
        <authorList>
            <person name="Jeong J.-H."/>
            <person name="Song I."/>
            <person name="Kim S."/>
            <person name="Choi T."/>
            <person name="Kim D."/>
            <person name="Ryu S."/>
            <person name="Kim W."/>
        </authorList>
    </citation>
    <scope>NUCLEOTIDE SEQUENCE [LARGE SCALE GENOMIC DNA]</scope>
    <source>
        <tissue evidence="2">Muscle</tissue>
    </source>
</reference>
<feature type="region of interest" description="Disordered" evidence="1">
    <location>
        <begin position="1"/>
        <end position="24"/>
    </location>
</feature>
<evidence type="ECO:0000313" key="3">
    <source>
        <dbReference type="Proteomes" id="UP000324222"/>
    </source>
</evidence>
<feature type="compositionally biased region" description="Polar residues" evidence="1">
    <location>
        <begin position="1"/>
        <end position="14"/>
    </location>
</feature>
<evidence type="ECO:0000313" key="2">
    <source>
        <dbReference type="EMBL" id="MPC73859.1"/>
    </source>
</evidence>
<organism evidence="2 3">
    <name type="scientific">Portunus trituberculatus</name>
    <name type="common">Swimming crab</name>
    <name type="synonym">Neptunus trituberculatus</name>
    <dbReference type="NCBI Taxonomy" id="210409"/>
    <lineage>
        <taxon>Eukaryota</taxon>
        <taxon>Metazoa</taxon>
        <taxon>Ecdysozoa</taxon>
        <taxon>Arthropoda</taxon>
        <taxon>Crustacea</taxon>
        <taxon>Multicrustacea</taxon>
        <taxon>Malacostraca</taxon>
        <taxon>Eumalacostraca</taxon>
        <taxon>Eucarida</taxon>
        <taxon>Decapoda</taxon>
        <taxon>Pleocyemata</taxon>
        <taxon>Brachyura</taxon>
        <taxon>Eubrachyura</taxon>
        <taxon>Portunoidea</taxon>
        <taxon>Portunidae</taxon>
        <taxon>Portuninae</taxon>
        <taxon>Portunus</taxon>
    </lineage>
</organism>
<protein>
    <submittedName>
        <fullName evidence="2">Uncharacterized protein</fullName>
    </submittedName>
</protein>
<gene>
    <name evidence="2" type="ORF">E2C01_068199</name>
</gene>
<comment type="caution">
    <text evidence="2">The sequence shown here is derived from an EMBL/GenBank/DDBJ whole genome shotgun (WGS) entry which is preliminary data.</text>
</comment>
<name>A0A5B7HVX2_PORTR</name>
<sequence length="94" mass="10356">MSGIRPSQPSSGSRGESEPAADPAVTCATLRRASTLRVSFVGQCVRMITFIGRVRGKALCVPPRRVSRREVRNINNRRLPLLAECLQQSPLDRP</sequence>
<proteinExistence type="predicted"/>
<accession>A0A5B7HVX2</accession>
<dbReference type="Proteomes" id="UP000324222">
    <property type="component" value="Unassembled WGS sequence"/>
</dbReference>